<keyword evidence="1" id="KW-0472">Membrane</keyword>
<dbReference type="OrthoDB" id="3577600at2"/>
<keyword evidence="1" id="KW-1133">Transmembrane helix</keyword>
<dbReference type="Proteomes" id="UP000280668">
    <property type="component" value="Unassembled WGS sequence"/>
</dbReference>
<comment type="caution">
    <text evidence="2">The sequence shown here is derived from an EMBL/GenBank/DDBJ whole genome shotgun (WGS) entry which is preliminary data.</text>
</comment>
<sequence>MPWWGELIVGLVVVIGLIGAVIQIYPGSVILLGGILVWCFFTGGSVAWWVGGIATVAVAGAYLWRFLFSWKYLADAGVPNRSMIIGGLASIVGFFVIPVIGLVVGLVAGTYLAERVRLKDHTKAWRATVAALKSTGWSILIELAGALIATGAWITGLILT</sequence>
<keyword evidence="1" id="KW-0812">Transmembrane</keyword>
<reference evidence="2 3" key="1">
    <citation type="submission" date="2018-11" db="EMBL/GenBank/DDBJ databases">
        <title>Sequencing the genomes of 1000 actinobacteria strains.</title>
        <authorList>
            <person name="Klenk H.-P."/>
        </authorList>
    </citation>
    <scope>NUCLEOTIDE SEQUENCE [LARGE SCALE GENOMIC DNA]</scope>
    <source>
        <strain evidence="2 3">DSM 11294</strain>
    </source>
</reference>
<feature type="transmembrane region" description="Helical" evidence="1">
    <location>
        <begin position="12"/>
        <end position="39"/>
    </location>
</feature>
<dbReference type="Pfam" id="PF04306">
    <property type="entry name" value="DUF456"/>
    <property type="match status" value="1"/>
</dbReference>
<feature type="transmembrane region" description="Helical" evidence="1">
    <location>
        <begin position="46"/>
        <end position="64"/>
    </location>
</feature>
<proteinExistence type="predicted"/>
<protein>
    <recommendedName>
        <fullName evidence="4">DUF456 family protein</fullName>
    </recommendedName>
</protein>
<dbReference type="InterPro" id="IPR007403">
    <property type="entry name" value="DUF456"/>
</dbReference>
<accession>A0A3N2BEE8</accession>
<dbReference type="EMBL" id="RKHK01000001">
    <property type="protein sequence ID" value="ROR73630.1"/>
    <property type="molecule type" value="Genomic_DNA"/>
</dbReference>
<evidence type="ECO:0000313" key="3">
    <source>
        <dbReference type="Proteomes" id="UP000280668"/>
    </source>
</evidence>
<feature type="transmembrane region" description="Helical" evidence="1">
    <location>
        <begin position="134"/>
        <end position="159"/>
    </location>
</feature>
<evidence type="ECO:0000313" key="2">
    <source>
        <dbReference type="EMBL" id="ROR73630.1"/>
    </source>
</evidence>
<keyword evidence="3" id="KW-1185">Reference proteome</keyword>
<organism evidence="2 3">
    <name type="scientific">Bogoriella caseilytica</name>
    <dbReference type="NCBI Taxonomy" id="56055"/>
    <lineage>
        <taxon>Bacteria</taxon>
        <taxon>Bacillati</taxon>
        <taxon>Actinomycetota</taxon>
        <taxon>Actinomycetes</taxon>
        <taxon>Micrococcales</taxon>
        <taxon>Bogoriellaceae</taxon>
        <taxon>Bogoriella</taxon>
    </lineage>
</organism>
<name>A0A3N2BEE8_9MICO</name>
<gene>
    <name evidence="2" type="ORF">EDD31_2017</name>
</gene>
<dbReference type="RefSeq" id="WP_123304028.1">
    <property type="nucleotide sequence ID" value="NZ_RKHK01000001.1"/>
</dbReference>
<evidence type="ECO:0000256" key="1">
    <source>
        <dbReference type="SAM" id="Phobius"/>
    </source>
</evidence>
<dbReference type="AlphaFoldDB" id="A0A3N2BEE8"/>
<feature type="transmembrane region" description="Helical" evidence="1">
    <location>
        <begin position="84"/>
        <end position="113"/>
    </location>
</feature>
<evidence type="ECO:0008006" key="4">
    <source>
        <dbReference type="Google" id="ProtNLM"/>
    </source>
</evidence>